<dbReference type="Proteomes" id="UP000829196">
    <property type="component" value="Unassembled WGS sequence"/>
</dbReference>
<evidence type="ECO:0000256" key="11">
    <source>
        <dbReference type="ARBA" id="ARBA00022989"/>
    </source>
</evidence>
<evidence type="ECO:0000256" key="9">
    <source>
        <dbReference type="ARBA" id="ARBA00022786"/>
    </source>
</evidence>
<keyword evidence="10" id="KW-0862">Zinc</keyword>
<keyword evidence="12 15" id="KW-0472">Membrane</keyword>
<evidence type="ECO:0000256" key="4">
    <source>
        <dbReference type="ARBA" id="ARBA00012483"/>
    </source>
</evidence>
<feature type="domain" description="RING-type" evidence="16">
    <location>
        <begin position="130"/>
        <end position="172"/>
    </location>
</feature>
<evidence type="ECO:0000256" key="10">
    <source>
        <dbReference type="ARBA" id="ARBA00022833"/>
    </source>
</evidence>
<dbReference type="SMART" id="SM00184">
    <property type="entry name" value="RING"/>
    <property type="match status" value="1"/>
</dbReference>
<evidence type="ECO:0000256" key="6">
    <source>
        <dbReference type="ARBA" id="ARBA00022692"/>
    </source>
</evidence>
<keyword evidence="11 15" id="KW-1133">Transmembrane helix</keyword>
<dbReference type="EMBL" id="JAGYWB010000002">
    <property type="protein sequence ID" value="KAI0529063.1"/>
    <property type="molecule type" value="Genomic_DNA"/>
</dbReference>
<dbReference type="PANTHER" id="PTHR46913">
    <property type="entry name" value="RING-H2 FINGER PROTEIN ATL16"/>
    <property type="match status" value="1"/>
</dbReference>
<evidence type="ECO:0000256" key="13">
    <source>
        <dbReference type="PROSITE-ProRule" id="PRU00175"/>
    </source>
</evidence>
<evidence type="ECO:0000256" key="3">
    <source>
        <dbReference type="ARBA" id="ARBA00004906"/>
    </source>
</evidence>
<name>A0A8T3C5L5_DENNO</name>
<dbReference type="GO" id="GO:0008270">
    <property type="term" value="F:zinc ion binding"/>
    <property type="evidence" value="ECO:0007669"/>
    <property type="project" value="UniProtKB-KW"/>
</dbReference>
<comment type="caution">
    <text evidence="17">The sequence shown here is derived from an EMBL/GenBank/DDBJ whole genome shotgun (WGS) entry which is preliminary data.</text>
</comment>
<proteinExistence type="predicted"/>
<dbReference type="PROSITE" id="PS50089">
    <property type="entry name" value="ZF_RING_2"/>
    <property type="match status" value="1"/>
</dbReference>
<evidence type="ECO:0000259" key="16">
    <source>
        <dbReference type="PROSITE" id="PS50089"/>
    </source>
</evidence>
<dbReference type="CDD" id="cd16461">
    <property type="entry name" value="RING-H2_EL5-like"/>
    <property type="match status" value="1"/>
</dbReference>
<feature type="region of interest" description="Disordered" evidence="14">
    <location>
        <begin position="203"/>
        <end position="268"/>
    </location>
</feature>
<evidence type="ECO:0000313" key="17">
    <source>
        <dbReference type="EMBL" id="KAI0529063.1"/>
    </source>
</evidence>
<evidence type="ECO:0000256" key="8">
    <source>
        <dbReference type="ARBA" id="ARBA00022771"/>
    </source>
</evidence>
<evidence type="ECO:0000256" key="7">
    <source>
        <dbReference type="ARBA" id="ARBA00022723"/>
    </source>
</evidence>
<keyword evidence="5" id="KW-0808">Transferase</keyword>
<comment type="subcellular location">
    <subcellularLocation>
        <location evidence="2">Membrane</location>
        <topology evidence="2">Single-pass membrane protein</topology>
    </subcellularLocation>
</comment>
<dbReference type="InterPro" id="IPR013083">
    <property type="entry name" value="Znf_RING/FYVE/PHD"/>
</dbReference>
<evidence type="ECO:0000256" key="5">
    <source>
        <dbReference type="ARBA" id="ARBA00022679"/>
    </source>
</evidence>
<keyword evidence="18" id="KW-1185">Reference proteome</keyword>
<evidence type="ECO:0000256" key="2">
    <source>
        <dbReference type="ARBA" id="ARBA00004167"/>
    </source>
</evidence>
<dbReference type="GO" id="GO:0061630">
    <property type="term" value="F:ubiquitin protein ligase activity"/>
    <property type="evidence" value="ECO:0007669"/>
    <property type="project" value="UniProtKB-EC"/>
</dbReference>
<dbReference type="InterPro" id="IPR044600">
    <property type="entry name" value="ATL1/ATL16-like"/>
</dbReference>
<protein>
    <recommendedName>
        <fullName evidence="4">RING-type E3 ubiquitin transferase</fullName>
        <ecNumber evidence="4">2.3.2.27</ecNumber>
    </recommendedName>
</protein>
<dbReference type="Pfam" id="PF13639">
    <property type="entry name" value="zf-RING_2"/>
    <property type="match status" value="1"/>
</dbReference>
<organism evidence="17 18">
    <name type="scientific">Dendrobium nobile</name>
    <name type="common">Orchid</name>
    <dbReference type="NCBI Taxonomy" id="94219"/>
    <lineage>
        <taxon>Eukaryota</taxon>
        <taxon>Viridiplantae</taxon>
        <taxon>Streptophyta</taxon>
        <taxon>Embryophyta</taxon>
        <taxon>Tracheophyta</taxon>
        <taxon>Spermatophyta</taxon>
        <taxon>Magnoliopsida</taxon>
        <taxon>Liliopsida</taxon>
        <taxon>Asparagales</taxon>
        <taxon>Orchidaceae</taxon>
        <taxon>Epidendroideae</taxon>
        <taxon>Malaxideae</taxon>
        <taxon>Dendrobiinae</taxon>
        <taxon>Dendrobium</taxon>
    </lineage>
</organism>
<accession>A0A8T3C5L5</accession>
<evidence type="ECO:0000313" key="18">
    <source>
        <dbReference type="Proteomes" id="UP000829196"/>
    </source>
</evidence>
<dbReference type="GO" id="GO:0016567">
    <property type="term" value="P:protein ubiquitination"/>
    <property type="evidence" value="ECO:0007669"/>
    <property type="project" value="InterPro"/>
</dbReference>
<feature type="compositionally biased region" description="Basic and acidic residues" evidence="14">
    <location>
        <begin position="203"/>
        <end position="217"/>
    </location>
</feature>
<evidence type="ECO:0000256" key="1">
    <source>
        <dbReference type="ARBA" id="ARBA00000900"/>
    </source>
</evidence>
<keyword evidence="6 15" id="KW-0812">Transmembrane</keyword>
<keyword evidence="7" id="KW-0479">Metal-binding</keyword>
<dbReference type="Gene3D" id="3.30.40.10">
    <property type="entry name" value="Zinc/RING finger domain, C3HC4 (zinc finger)"/>
    <property type="match status" value="1"/>
</dbReference>
<dbReference type="SUPFAM" id="SSF57850">
    <property type="entry name" value="RING/U-box"/>
    <property type="match status" value="1"/>
</dbReference>
<gene>
    <name evidence="17" type="ORF">KFK09_001608</name>
</gene>
<dbReference type="SMR" id="A0A8T3C5L5"/>
<evidence type="ECO:0000256" key="14">
    <source>
        <dbReference type="SAM" id="MobiDB-lite"/>
    </source>
</evidence>
<dbReference type="OrthoDB" id="778141at2759"/>
<dbReference type="GO" id="GO:0016020">
    <property type="term" value="C:membrane"/>
    <property type="evidence" value="ECO:0007669"/>
    <property type="project" value="UniProtKB-SubCell"/>
</dbReference>
<evidence type="ECO:0000256" key="15">
    <source>
        <dbReference type="SAM" id="Phobius"/>
    </source>
</evidence>
<comment type="pathway">
    <text evidence="3">Protein modification; protein ubiquitination.</text>
</comment>
<keyword evidence="9" id="KW-0833">Ubl conjugation pathway</keyword>
<keyword evidence="8 13" id="KW-0863">Zinc-finger</keyword>
<dbReference type="FunFam" id="3.30.40.10:FF:000187">
    <property type="entry name" value="E3 ubiquitin-protein ligase ATL6"/>
    <property type="match status" value="1"/>
</dbReference>
<dbReference type="PANTHER" id="PTHR46913:SF22">
    <property type="entry name" value="RING-TYPE E3 UBIQUITIN TRANSFERASE"/>
    <property type="match status" value="1"/>
</dbReference>
<dbReference type="InterPro" id="IPR001841">
    <property type="entry name" value="Znf_RING"/>
</dbReference>
<comment type="catalytic activity">
    <reaction evidence="1">
        <text>S-ubiquitinyl-[E2 ubiquitin-conjugating enzyme]-L-cysteine + [acceptor protein]-L-lysine = [E2 ubiquitin-conjugating enzyme]-L-cysteine + N(6)-ubiquitinyl-[acceptor protein]-L-lysine.</text>
        <dbReference type="EC" id="2.3.2.27"/>
    </reaction>
</comment>
<dbReference type="AlphaFoldDB" id="A0A8T3C5L5"/>
<sequence length="268" mass="29698">MSSPQTWPPYTAGRDCSLGFCSVYCPQWCYFYFPPPPPPSHSNFTLSPLLIAIIVVITSAFFIVTGYLIALKYCNNQRRRSLTSLTSTPLSSWLPPPSTGLDASLINKLTIYRYRQGDSDIPIANGDRDCSVCLGEFHDGDSLRLLPKCNHAFHKSCIDTWLSSHSNCPLCRAGVIGPVEYLIEESEEEEEGELAGEVVAVHDLEEERELSQDRRRDEEEDADDVVIEIRDEGYEVRMAGESSAGRSSVSVKRSPPPTSTGSRGVDSL</sequence>
<dbReference type="EC" id="2.3.2.27" evidence="4"/>
<feature type="transmembrane region" description="Helical" evidence="15">
    <location>
        <begin position="49"/>
        <end position="70"/>
    </location>
</feature>
<reference evidence="17" key="1">
    <citation type="journal article" date="2022" name="Front. Genet.">
        <title>Chromosome-Scale Assembly of the Dendrobium nobile Genome Provides Insights Into the Molecular Mechanism of the Biosynthesis of the Medicinal Active Ingredient of Dendrobium.</title>
        <authorList>
            <person name="Xu Q."/>
            <person name="Niu S.-C."/>
            <person name="Li K.-L."/>
            <person name="Zheng P.-J."/>
            <person name="Zhang X.-J."/>
            <person name="Jia Y."/>
            <person name="Liu Y."/>
            <person name="Niu Y.-X."/>
            <person name="Yu L.-H."/>
            <person name="Chen D.-F."/>
            <person name="Zhang G.-Q."/>
        </authorList>
    </citation>
    <scope>NUCLEOTIDE SEQUENCE</scope>
    <source>
        <tissue evidence="17">Leaf</tissue>
    </source>
</reference>
<evidence type="ECO:0000256" key="12">
    <source>
        <dbReference type="ARBA" id="ARBA00023136"/>
    </source>
</evidence>